<accession>A0A1W1BZC1</accession>
<dbReference type="SUPFAM" id="SSF56935">
    <property type="entry name" value="Porins"/>
    <property type="match status" value="1"/>
</dbReference>
<sequence length="461" mass="52860">MKKVMLSAIAISALATTSVWGDSASDIAEMKAMMQQMNKRLAKLEKENSQLKAQITKREKPHHKSTKKIAHNTKAKPSHSSSEATTDELVEKYAKATPVFAKSSKLKFSGTHYLGFVSNNKDYADGTSSSSNYFETRRNYLQVKGYFFDNPKSYMRMTLDTHQVHNTIDDESDINFGNTGDWEVRLKYAYLYLDNIMPFTGVEFGQAHRPWIDYEEHHGWLYRSIQKTFVEAKHGADFTNSADLGINFKTKMEYFSSELGLFNGDGYHGVYGTGSHEKDGNSLSAEWRLTGHLLGTGEKHVHKHDRYADISFYGQYNTEYEKKGGVDESENLQDFVWYGVNAVYNQPEFLLAGNYLKASDATDKYKGDGYSLNGELRLLTFDDSMEQWNLLARYDYFEYDNYKYLSKEAIIAGIAYRWNKNVEFILSYEGDKLEYNNNYAEPKGSNETQSDSLLFTAEVNW</sequence>
<name>A0A1W1BZC1_9ZZZZ</name>
<feature type="coiled-coil region" evidence="1">
    <location>
        <begin position="27"/>
        <end position="54"/>
    </location>
</feature>
<gene>
    <name evidence="3" type="ORF">MNB_SV-6-1108</name>
</gene>
<proteinExistence type="predicted"/>
<feature type="region of interest" description="Disordered" evidence="2">
    <location>
        <begin position="54"/>
        <end position="86"/>
    </location>
</feature>
<dbReference type="EMBL" id="FPHC01000049">
    <property type="protein sequence ID" value="SFV58948.1"/>
    <property type="molecule type" value="Genomic_DNA"/>
</dbReference>
<keyword evidence="1" id="KW-0175">Coiled coil</keyword>
<organism evidence="3">
    <name type="scientific">hydrothermal vent metagenome</name>
    <dbReference type="NCBI Taxonomy" id="652676"/>
    <lineage>
        <taxon>unclassified sequences</taxon>
        <taxon>metagenomes</taxon>
        <taxon>ecological metagenomes</taxon>
    </lineage>
</organism>
<evidence type="ECO:0000256" key="1">
    <source>
        <dbReference type="SAM" id="Coils"/>
    </source>
</evidence>
<evidence type="ECO:0000313" key="3">
    <source>
        <dbReference type="EMBL" id="SFV58948.1"/>
    </source>
</evidence>
<reference evidence="3" key="1">
    <citation type="submission" date="2016-10" db="EMBL/GenBank/DDBJ databases">
        <authorList>
            <person name="de Groot N.N."/>
        </authorList>
    </citation>
    <scope>NUCLEOTIDE SEQUENCE</scope>
</reference>
<evidence type="ECO:0000256" key="2">
    <source>
        <dbReference type="SAM" id="MobiDB-lite"/>
    </source>
</evidence>
<dbReference type="AlphaFoldDB" id="A0A1W1BZC1"/>
<protein>
    <recommendedName>
        <fullName evidence="4">Phosphate-selective porin O and P</fullName>
    </recommendedName>
</protein>
<feature type="compositionally biased region" description="Basic residues" evidence="2">
    <location>
        <begin position="59"/>
        <end position="77"/>
    </location>
</feature>
<evidence type="ECO:0008006" key="4">
    <source>
        <dbReference type="Google" id="ProtNLM"/>
    </source>
</evidence>